<protein>
    <recommendedName>
        <fullName evidence="12">RNA polymerase II subunit B1 CTD phosphatase RPAP2 homolog</fullName>
        <ecNumber evidence="12">3.1.3.16</ecNumber>
    </recommendedName>
</protein>
<feature type="compositionally biased region" description="Polar residues" evidence="13">
    <location>
        <begin position="278"/>
        <end position="292"/>
    </location>
</feature>
<keyword evidence="6 12" id="KW-0862">Zinc</keyword>
<evidence type="ECO:0000256" key="6">
    <source>
        <dbReference type="ARBA" id="ARBA00022833"/>
    </source>
</evidence>
<dbReference type="InterPro" id="IPR007308">
    <property type="entry name" value="Rtr1/RPAP2_dom"/>
</dbReference>
<reference evidence="15 16" key="1">
    <citation type="submission" date="2024-11" db="EMBL/GenBank/DDBJ databases">
        <title>Chromosome-level genome assembly of the freshwater bivalve Anodonta woodiana.</title>
        <authorList>
            <person name="Chen X."/>
        </authorList>
    </citation>
    <scope>NUCLEOTIDE SEQUENCE [LARGE SCALE GENOMIC DNA]</scope>
    <source>
        <strain evidence="15">MN2024</strain>
        <tissue evidence="15">Gills</tissue>
    </source>
</reference>
<comment type="catalytic activity">
    <reaction evidence="9 12">
        <text>O-phospho-L-seryl-[protein] + H2O = L-seryl-[protein] + phosphate</text>
        <dbReference type="Rhea" id="RHEA:20629"/>
        <dbReference type="Rhea" id="RHEA-COMP:9863"/>
        <dbReference type="Rhea" id="RHEA-COMP:11604"/>
        <dbReference type="ChEBI" id="CHEBI:15377"/>
        <dbReference type="ChEBI" id="CHEBI:29999"/>
        <dbReference type="ChEBI" id="CHEBI:43474"/>
        <dbReference type="ChEBI" id="CHEBI:83421"/>
        <dbReference type="EC" id="3.1.3.16"/>
    </reaction>
</comment>
<comment type="subcellular location">
    <subcellularLocation>
        <location evidence="1 12">Nucleus</location>
    </subcellularLocation>
</comment>
<dbReference type="Pfam" id="PF04181">
    <property type="entry name" value="RPAP2_Rtr1"/>
    <property type="match status" value="1"/>
</dbReference>
<keyword evidence="16" id="KW-1185">Reference proteome</keyword>
<feature type="compositionally biased region" description="Basic and acidic residues" evidence="13">
    <location>
        <begin position="441"/>
        <end position="458"/>
    </location>
</feature>
<evidence type="ECO:0000256" key="3">
    <source>
        <dbReference type="ARBA" id="ARBA00022723"/>
    </source>
</evidence>
<feature type="domain" description="RTR1-type" evidence="14">
    <location>
        <begin position="39"/>
        <end position="122"/>
    </location>
</feature>
<evidence type="ECO:0000256" key="10">
    <source>
        <dbReference type="ARBA" id="ARBA00048336"/>
    </source>
</evidence>
<evidence type="ECO:0000259" key="14">
    <source>
        <dbReference type="PROSITE" id="PS51479"/>
    </source>
</evidence>
<dbReference type="InterPro" id="IPR038534">
    <property type="entry name" value="Rtr1/RPAP2_sf"/>
</dbReference>
<keyword evidence="3 12" id="KW-0479">Metal-binding</keyword>
<keyword evidence="4 12" id="KW-0863">Zinc-finger</keyword>
<evidence type="ECO:0000313" key="16">
    <source>
        <dbReference type="Proteomes" id="UP001634394"/>
    </source>
</evidence>
<feature type="region of interest" description="Disordered" evidence="13">
    <location>
        <begin position="277"/>
        <end position="296"/>
    </location>
</feature>
<evidence type="ECO:0000256" key="5">
    <source>
        <dbReference type="ARBA" id="ARBA00022801"/>
    </source>
</evidence>
<feature type="compositionally biased region" description="Basic and acidic residues" evidence="13">
    <location>
        <begin position="403"/>
        <end position="427"/>
    </location>
</feature>
<comment type="catalytic activity">
    <reaction evidence="10 12">
        <text>O-phospho-L-threonyl-[protein] + H2O = L-threonyl-[protein] + phosphate</text>
        <dbReference type="Rhea" id="RHEA:47004"/>
        <dbReference type="Rhea" id="RHEA-COMP:11060"/>
        <dbReference type="Rhea" id="RHEA-COMP:11605"/>
        <dbReference type="ChEBI" id="CHEBI:15377"/>
        <dbReference type="ChEBI" id="CHEBI:30013"/>
        <dbReference type="ChEBI" id="CHEBI:43474"/>
        <dbReference type="ChEBI" id="CHEBI:61977"/>
        <dbReference type="EC" id="3.1.3.16"/>
    </reaction>
</comment>
<comment type="function">
    <text evidence="12">Putative RNA polymerase II subunit B1 C-terminal domain (CTD) phosphatase involved in RNA polymerase II transcription regulation.</text>
</comment>
<evidence type="ECO:0000256" key="7">
    <source>
        <dbReference type="ARBA" id="ARBA00022912"/>
    </source>
</evidence>
<dbReference type="PANTHER" id="PTHR14732:SF0">
    <property type="entry name" value="RNA POLYMERASE II SUBUNIT B1 CTD PHOSPHATASE RPAP2-RELATED"/>
    <property type="match status" value="1"/>
</dbReference>
<evidence type="ECO:0000256" key="11">
    <source>
        <dbReference type="PROSITE-ProRule" id="PRU00812"/>
    </source>
</evidence>
<dbReference type="Gene3D" id="1.25.40.820">
    <property type="match status" value="1"/>
</dbReference>
<evidence type="ECO:0000313" key="15">
    <source>
        <dbReference type="EMBL" id="KAL3870885.1"/>
    </source>
</evidence>
<keyword evidence="8 12" id="KW-0539">Nucleus</keyword>
<dbReference type="GO" id="GO:0008420">
    <property type="term" value="F:RNA polymerase II CTD heptapeptide repeat phosphatase activity"/>
    <property type="evidence" value="ECO:0007669"/>
    <property type="project" value="UniProtKB-UniRule"/>
</dbReference>
<sequence>MDKAEIERRARKQVSCEEKAFRIVERLLDNPITEEFLTDVAHYITPSHYADVVEERGIANQCGYPLCPSQLGSVPKKKFHISTKTNKVYDISQRKNFCSNRCYEASVLFAKQISSSPVWSRDDEPRVMFKLLPLDGRGGLVGDVIISPAMEVKAEYEQLKKLEKYEEVLSQKKEKLTQIQRLDEKETHITQNADSQVEKPKDQSNVEAFTKHADETDLIVESELLESVNKMQLNIEASEKIKNCVDAKSDGKIVKKSENISLADNSSLNMMTERCTGNADTSQESKGMTSSARKSKVHKLKANLSDSAQPCGMTKTEYLMKLLDKKKHLLSKMVQLESLDVKPKTQCAQTATSSNLDAVFLKPDSNLKSNLNHSQSGDSELDSHTGILVRKDGGRITSIQLSKTDENDKKSENYSQAHHGDKSKDDLSYCYGNKNDQNSDDQFKEEVSKKKSSVDELSCKNTGTKSPHSLEVLTGISSAKVIEIQPVQKLHSPQSSPANPVRASPLALICQNMFEWLTKESIDYLGLMGESSKNKLPKGFHKQYETLAKRLDAEERNFEDFLGEETMEKRNDTAAKPLPDIRKLKEETQAFELKVTEFYRGASSLTSSKKTKQGEVAEHEGNIVLPTVDHHNQMLIRRKIVMDRLSKVIPEFLQPLKITLQDVFTELKELIGTFSLTSKNILYKHAEWMLVCLILLKMLSKKIKALEDSFQSASSEKYFTILLKGIGETPAALDHYVADMLNHRIQSY</sequence>
<organism evidence="15 16">
    <name type="scientific">Sinanodonta woodiana</name>
    <name type="common">Chinese pond mussel</name>
    <name type="synonym">Anodonta woodiana</name>
    <dbReference type="NCBI Taxonomy" id="1069815"/>
    <lineage>
        <taxon>Eukaryota</taxon>
        <taxon>Metazoa</taxon>
        <taxon>Spiralia</taxon>
        <taxon>Lophotrochozoa</taxon>
        <taxon>Mollusca</taxon>
        <taxon>Bivalvia</taxon>
        <taxon>Autobranchia</taxon>
        <taxon>Heteroconchia</taxon>
        <taxon>Palaeoheterodonta</taxon>
        <taxon>Unionida</taxon>
        <taxon>Unionoidea</taxon>
        <taxon>Unionidae</taxon>
        <taxon>Unioninae</taxon>
        <taxon>Sinanodonta</taxon>
    </lineage>
</organism>
<dbReference type="InterPro" id="IPR039693">
    <property type="entry name" value="Rtr1/RPAP2"/>
</dbReference>
<keyword evidence="7 12" id="KW-0904">Protein phosphatase</keyword>
<proteinExistence type="inferred from homology"/>
<gene>
    <name evidence="15" type="ORF">ACJMK2_038916</name>
</gene>
<dbReference type="AlphaFoldDB" id="A0ABD3WBH7"/>
<name>A0ABD3WBH7_SINWO</name>
<evidence type="ECO:0000256" key="12">
    <source>
        <dbReference type="RuleBase" id="RU367080"/>
    </source>
</evidence>
<evidence type="ECO:0000256" key="13">
    <source>
        <dbReference type="SAM" id="MobiDB-lite"/>
    </source>
</evidence>
<dbReference type="GO" id="GO:0008270">
    <property type="term" value="F:zinc ion binding"/>
    <property type="evidence" value="ECO:0007669"/>
    <property type="project" value="UniProtKB-KW"/>
</dbReference>
<feature type="region of interest" description="Disordered" evidence="13">
    <location>
        <begin position="398"/>
        <end position="465"/>
    </location>
</feature>
<evidence type="ECO:0000256" key="8">
    <source>
        <dbReference type="ARBA" id="ARBA00023242"/>
    </source>
</evidence>
<comment type="similarity">
    <text evidence="2 11 12">Belongs to the RPAP2 family.</text>
</comment>
<evidence type="ECO:0000256" key="4">
    <source>
        <dbReference type="ARBA" id="ARBA00022771"/>
    </source>
</evidence>
<evidence type="ECO:0000256" key="1">
    <source>
        <dbReference type="ARBA" id="ARBA00004123"/>
    </source>
</evidence>
<dbReference type="EMBL" id="JBJQND010000007">
    <property type="protein sequence ID" value="KAL3870885.1"/>
    <property type="molecule type" value="Genomic_DNA"/>
</dbReference>
<keyword evidence="5 12" id="KW-0378">Hydrolase</keyword>
<accession>A0ABD3WBH7</accession>
<evidence type="ECO:0000256" key="9">
    <source>
        <dbReference type="ARBA" id="ARBA00047761"/>
    </source>
</evidence>
<dbReference type="PANTHER" id="PTHR14732">
    <property type="entry name" value="RNA POLYMERASE II SUBUNIT B1 CTD PHOSPHATASE RPAP2-RELATED"/>
    <property type="match status" value="1"/>
</dbReference>
<evidence type="ECO:0000256" key="2">
    <source>
        <dbReference type="ARBA" id="ARBA00005676"/>
    </source>
</evidence>
<comment type="caution">
    <text evidence="15">The sequence shown here is derived from an EMBL/GenBank/DDBJ whole genome shotgun (WGS) entry which is preliminary data.</text>
</comment>
<dbReference type="PROSITE" id="PS51479">
    <property type="entry name" value="ZF_RTR1"/>
    <property type="match status" value="1"/>
</dbReference>
<dbReference type="EC" id="3.1.3.16" evidence="12"/>
<dbReference type="GO" id="GO:0043175">
    <property type="term" value="F:RNA polymerase core enzyme binding"/>
    <property type="evidence" value="ECO:0007669"/>
    <property type="project" value="UniProtKB-UniRule"/>
</dbReference>
<dbReference type="Proteomes" id="UP001634394">
    <property type="component" value="Unassembled WGS sequence"/>
</dbReference>
<dbReference type="GO" id="GO:0005634">
    <property type="term" value="C:nucleus"/>
    <property type="evidence" value="ECO:0007669"/>
    <property type="project" value="UniProtKB-SubCell"/>
</dbReference>